<feature type="transmembrane region" description="Helical" evidence="11">
    <location>
        <begin position="84"/>
        <end position="103"/>
    </location>
</feature>
<protein>
    <recommendedName>
        <fullName evidence="12">Cytochrome b561 domain-containing protein</fullName>
    </recommendedName>
</protein>
<dbReference type="InterPro" id="IPR006593">
    <property type="entry name" value="Cyt_b561/ferric_Rdtase_TM"/>
</dbReference>
<evidence type="ECO:0000256" key="11">
    <source>
        <dbReference type="SAM" id="Phobius"/>
    </source>
</evidence>
<feature type="transmembrane region" description="Helical" evidence="11">
    <location>
        <begin position="44"/>
        <end position="64"/>
    </location>
</feature>
<evidence type="ECO:0000256" key="8">
    <source>
        <dbReference type="ARBA" id="ARBA00022989"/>
    </source>
</evidence>
<dbReference type="PANTHER" id="PTHR10106">
    <property type="entry name" value="CYTOCHROME B561-RELATED"/>
    <property type="match status" value="1"/>
</dbReference>
<proteinExistence type="predicted"/>
<keyword evidence="4" id="KW-0349">Heme</keyword>
<name>A0ABM5I9N2_DIAVI</name>
<keyword evidence="7" id="KW-0249">Electron transport</keyword>
<dbReference type="GeneID" id="114324430"/>
<dbReference type="RefSeq" id="XP_028128080.2">
    <property type="nucleotide sequence ID" value="XM_028272279.2"/>
</dbReference>
<feature type="domain" description="Cytochrome b561" evidence="12">
    <location>
        <begin position="47"/>
        <end position="249"/>
    </location>
</feature>
<accession>A0ABM5I9N2</accession>
<comment type="cofactor">
    <cofactor evidence="1">
        <name>heme b</name>
        <dbReference type="ChEBI" id="CHEBI:60344"/>
    </cofactor>
</comment>
<evidence type="ECO:0000256" key="6">
    <source>
        <dbReference type="ARBA" id="ARBA00022723"/>
    </source>
</evidence>
<comment type="subcellular location">
    <subcellularLocation>
        <location evidence="2">Membrane</location>
        <topology evidence="2">Multi-pass membrane protein</topology>
    </subcellularLocation>
</comment>
<dbReference type="PANTHER" id="PTHR10106:SF0">
    <property type="entry name" value="LD36721P"/>
    <property type="match status" value="1"/>
</dbReference>
<dbReference type="Gene3D" id="1.20.120.1770">
    <property type="match status" value="1"/>
</dbReference>
<feature type="transmembrane region" description="Helical" evidence="11">
    <location>
        <begin position="115"/>
        <end position="136"/>
    </location>
</feature>
<organism evidence="13 14">
    <name type="scientific">Diabrotica virgifera virgifera</name>
    <name type="common">western corn rootworm</name>
    <dbReference type="NCBI Taxonomy" id="50390"/>
    <lineage>
        <taxon>Eukaryota</taxon>
        <taxon>Metazoa</taxon>
        <taxon>Ecdysozoa</taxon>
        <taxon>Arthropoda</taxon>
        <taxon>Hexapoda</taxon>
        <taxon>Insecta</taxon>
        <taxon>Pterygota</taxon>
        <taxon>Neoptera</taxon>
        <taxon>Endopterygota</taxon>
        <taxon>Coleoptera</taxon>
        <taxon>Polyphaga</taxon>
        <taxon>Cucujiformia</taxon>
        <taxon>Chrysomeloidea</taxon>
        <taxon>Chrysomelidae</taxon>
        <taxon>Galerucinae</taxon>
        <taxon>Diabroticina</taxon>
        <taxon>Diabroticites</taxon>
        <taxon>Diabrotica</taxon>
    </lineage>
</organism>
<evidence type="ECO:0000256" key="5">
    <source>
        <dbReference type="ARBA" id="ARBA00022692"/>
    </source>
</evidence>
<keyword evidence="9" id="KW-0408">Iron</keyword>
<evidence type="ECO:0000256" key="9">
    <source>
        <dbReference type="ARBA" id="ARBA00023004"/>
    </source>
</evidence>
<keyword evidence="8 11" id="KW-1133">Transmembrane helix</keyword>
<evidence type="ECO:0000259" key="12">
    <source>
        <dbReference type="PROSITE" id="PS50939"/>
    </source>
</evidence>
<dbReference type="Pfam" id="PF03188">
    <property type="entry name" value="Cytochrom_B561"/>
    <property type="match status" value="1"/>
</dbReference>
<evidence type="ECO:0000256" key="4">
    <source>
        <dbReference type="ARBA" id="ARBA00022617"/>
    </source>
</evidence>
<evidence type="ECO:0000256" key="10">
    <source>
        <dbReference type="ARBA" id="ARBA00023136"/>
    </source>
</evidence>
<keyword evidence="10 11" id="KW-0472">Membrane</keyword>
<evidence type="ECO:0000313" key="14">
    <source>
        <dbReference type="Proteomes" id="UP001652700"/>
    </source>
</evidence>
<keyword evidence="3" id="KW-0813">Transport</keyword>
<evidence type="ECO:0000256" key="7">
    <source>
        <dbReference type="ARBA" id="ARBA00022982"/>
    </source>
</evidence>
<evidence type="ECO:0000256" key="3">
    <source>
        <dbReference type="ARBA" id="ARBA00022448"/>
    </source>
</evidence>
<evidence type="ECO:0000256" key="2">
    <source>
        <dbReference type="ARBA" id="ARBA00004141"/>
    </source>
</evidence>
<feature type="transmembrane region" description="Helical" evidence="11">
    <location>
        <begin position="228"/>
        <end position="248"/>
    </location>
</feature>
<sequence>MFSRRLMSSRSLLAELEEQSVGLLGNSNMEARAEHQKVKQYQTLYTFTTCIGVGVCVLMLVWVLNFRKGLAWQSQPGLEFNWHPLLMSIGMIFCYSQAILLYRTGRNYQKKTLKILHAMLNCLAFILAVIALKAVFDSHNLQNTPNLYTLHSWIGLATVIIFAAQFLAGFITFLYPGLSPTLRSTILPIHVVFGTSCFIGVIVASVSGLLEKAIWAVKDYQSYGTEGMFINIIGIFIIFYGILVLYLVNNVDYKRVALADDQMPLERSE</sequence>
<feature type="transmembrane region" description="Helical" evidence="11">
    <location>
        <begin position="187"/>
        <end position="208"/>
    </location>
</feature>
<dbReference type="EnsemblMetazoa" id="XM_028272279.2">
    <property type="protein sequence ID" value="XP_028128080.2"/>
    <property type="gene ID" value="LOC114324430"/>
</dbReference>
<evidence type="ECO:0000256" key="1">
    <source>
        <dbReference type="ARBA" id="ARBA00001970"/>
    </source>
</evidence>
<keyword evidence="6" id="KW-0479">Metal-binding</keyword>
<dbReference type="Proteomes" id="UP001652700">
    <property type="component" value="Unplaced"/>
</dbReference>
<keyword evidence="14" id="KW-1185">Reference proteome</keyword>
<feature type="transmembrane region" description="Helical" evidence="11">
    <location>
        <begin position="148"/>
        <end position="175"/>
    </location>
</feature>
<dbReference type="PROSITE" id="PS50939">
    <property type="entry name" value="CYTOCHROME_B561"/>
    <property type="match status" value="1"/>
</dbReference>
<keyword evidence="5 11" id="KW-0812">Transmembrane</keyword>
<evidence type="ECO:0000313" key="13">
    <source>
        <dbReference type="EnsemblMetazoa" id="XP_028128080.2"/>
    </source>
</evidence>
<reference evidence="13" key="1">
    <citation type="submission" date="2025-05" db="UniProtKB">
        <authorList>
            <consortium name="EnsemblMetazoa"/>
        </authorList>
    </citation>
    <scope>IDENTIFICATION</scope>
</reference>
<dbReference type="InterPro" id="IPR043205">
    <property type="entry name" value="CYB561/CYBRD1-like"/>
</dbReference>
<dbReference type="SMART" id="SM00665">
    <property type="entry name" value="B561"/>
    <property type="match status" value="1"/>
</dbReference>